<dbReference type="EMBL" id="KN609902">
    <property type="protein sequence ID" value="KHJ78308.1"/>
    <property type="molecule type" value="Genomic_DNA"/>
</dbReference>
<keyword evidence="1" id="KW-1133">Transmembrane helix</keyword>
<proteinExistence type="predicted"/>
<feature type="transmembrane region" description="Helical" evidence="1">
    <location>
        <begin position="36"/>
        <end position="54"/>
    </location>
</feature>
<dbReference type="OrthoDB" id="432835at2759"/>
<sequence length="63" mass="7682">MGIYSLIVGVWLYLKRTDFYELTPTSFSDWINIPSIFYRWAMLLHWGCCMYYLYGWMDFCNSV</sequence>
<keyword evidence="3" id="KW-1185">Reference proteome</keyword>
<dbReference type="Proteomes" id="UP000053660">
    <property type="component" value="Unassembled WGS sequence"/>
</dbReference>
<dbReference type="AlphaFoldDB" id="A0A0B1RYY8"/>
<organism evidence="2 3">
    <name type="scientific">Oesophagostomum dentatum</name>
    <name type="common">Nodular worm</name>
    <dbReference type="NCBI Taxonomy" id="61180"/>
    <lineage>
        <taxon>Eukaryota</taxon>
        <taxon>Metazoa</taxon>
        <taxon>Ecdysozoa</taxon>
        <taxon>Nematoda</taxon>
        <taxon>Chromadorea</taxon>
        <taxon>Rhabditida</taxon>
        <taxon>Rhabditina</taxon>
        <taxon>Rhabditomorpha</taxon>
        <taxon>Strongyloidea</taxon>
        <taxon>Strongylidae</taxon>
        <taxon>Oesophagostomum</taxon>
    </lineage>
</organism>
<accession>A0A0B1RYY8</accession>
<keyword evidence="1" id="KW-0812">Transmembrane</keyword>
<gene>
    <name evidence="2" type="ORF">OESDEN_22072</name>
</gene>
<protein>
    <submittedName>
        <fullName evidence="2">Uncharacterized protein</fullName>
    </submittedName>
</protein>
<keyword evidence="1" id="KW-0472">Membrane</keyword>
<name>A0A0B1RYY8_OESDE</name>
<evidence type="ECO:0000313" key="2">
    <source>
        <dbReference type="EMBL" id="KHJ78308.1"/>
    </source>
</evidence>
<reference evidence="2 3" key="1">
    <citation type="submission" date="2014-03" db="EMBL/GenBank/DDBJ databases">
        <title>Draft genome of the hookworm Oesophagostomum dentatum.</title>
        <authorList>
            <person name="Mitreva M."/>
        </authorList>
    </citation>
    <scope>NUCLEOTIDE SEQUENCE [LARGE SCALE GENOMIC DNA]</scope>
    <source>
        <strain evidence="2 3">OD-Hann</strain>
    </source>
</reference>
<evidence type="ECO:0000256" key="1">
    <source>
        <dbReference type="SAM" id="Phobius"/>
    </source>
</evidence>
<evidence type="ECO:0000313" key="3">
    <source>
        <dbReference type="Proteomes" id="UP000053660"/>
    </source>
</evidence>